<keyword evidence="2 5" id="KW-0812">Transmembrane</keyword>
<feature type="transmembrane region" description="Helical" evidence="5">
    <location>
        <begin position="26"/>
        <end position="44"/>
    </location>
</feature>
<sequence length="126" mass="14853">PLKKFGYTTNGTKCGSREDGTRKLFFFFYSLTPYLMVLVCYFLIMIQVYRSGKPFECTGTRHTRKRVALRNSSKIKMFSLIIFIFILFVSPMCIFNICDIYIDDLKTEPSVGISIYCFYWFQYALN</sequence>
<dbReference type="EMBL" id="CAXKWB010003743">
    <property type="protein sequence ID" value="CAL4070101.1"/>
    <property type="molecule type" value="Genomic_DNA"/>
</dbReference>
<dbReference type="SUPFAM" id="SSF81321">
    <property type="entry name" value="Family A G protein-coupled receptor-like"/>
    <property type="match status" value="1"/>
</dbReference>
<name>A0AAV2Q870_MEGNR</name>
<feature type="non-terminal residue" evidence="6">
    <location>
        <position position="126"/>
    </location>
</feature>
<feature type="transmembrane region" description="Helical" evidence="5">
    <location>
        <begin position="80"/>
        <end position="102"/>
    </location>
</feature>
<evidence type="ECO:0000313" key="7">
    <source>
        <dbReference type="Proteomes" id="UP001497623"/>
    </source>
</evidence>
<evidence type="ECO:0000256" key="3">
    <source>
        <dbReference type="ARBA" id="ARBA00022989"/>
    </source>
</evidence>
<proteinExistence type="predicted"/>
<protein>
    <submittedName>
        <fullName evidence="6">Uncharacterized protein</fullName>
    </submittedName>
</protein>
<feature type="non-terminal residue" evidence="6">
    <location>
        <position position="1"/>
    </location>
</feature>
<evidence type="ECO:0000256" key="4">
    <source>
        <dbReference type="ARBA" id="ARBA00023136"/>
    </source>
</evidence>
<organism evidence="6 7">
    <name type="scientific">Meganyctiphanes norvegica</name>
    <name type="common">Northern krill</name>
    <name type="synonym">Thysanopoda norvegica</name>
    <dbReference type="NCBI Taxonomy" id="48144"/>
    <lineage>
        <taxon>Eukaryota</taxon>
        <taxon>Metazoa</taxon>
        <taxon>Ecdysozoa</taxon>
        <taxon>Arthropoda</taxon>
        <taxon>Crustacea</taxon>
        <taxon>Multicrustacea</taxon>
        <taxon>Malacostraca</taxon>
        <taxon>Eumalacostraca</taxon>
        <taxon>Eucarida</taxon>
        <taxon>Euphausiacea</taxon>
        <taxon>Euphausiidae</taxon>
        <taxon>Meganyctiphanes</taxon>
    </lineage>
</organism>
<keyword evidence="3 5" id="KW-1133">Transmembrane helix</keyword>
<dbReference type="Proteomes" id="UP001497623">
    <property type="component" value="Unassembled WGS sequence"/>
</dbReference>
<keyword evidence="4 5" id="KW-0472">Membrane</keyword>
<dbReference type="GO" id="GO:0016020">
    <property type="term" value="C:membrane"/>
    <property type="evidence" value="ECO:0007669"/>
    <property type="project" value="UniProtKB-SubCell"/>
</dbReference>
<accession>A0AAV2Q870</accession>
<gene>
    <name evidence="6" type="ORF">MNOR_LOCUS8179</name>
</gene>
<evidence type="ECO:0000256" key="1">
    <source>
        <dbReference type="ARBA" id="ARBA00004370"/>
    </source>
</evidence>
<dbReference type="InterPro" id="IPR000276">
    <property type="entry name" value="GPCR_Rhodpsn"/>
</dbReference>
<dbReference type="GO" id="GO:0004930">
    <property type="term" value="F:G protein-coupled receptor activity"/>
    <property type="evidence" value="ECO:0007669"/>
    <property type="project" value="InterPro"/>
</dbReference>
<reference evidence="6 7" key="1">
    <citation type="submission" date="2024-05" db="EMBL/GenBank/DDBJ databases">
        <authorList>
            <person name="Wallberg A."/>
        </authorList>
    </citation>
    <scope>NUCLEOTIDE SEQUENCE [LARGE SCALE GENOMIC DNA]</scope>
</reference>
<dbReference type="Gene3D" id="1.20.1070.10">
    <property type="entry name" value="Rhodopsin 7-helix transmembrane proteins"/>
    <property type="match status" value="1"/>
</dbReference>
<dbReference type="Pfam" id="PF00001">
    <property type="entry name" value="7tm_1"/>
    <property type="match status" value="1"/>
</dbReference>
<comment type="subcellular location">
    <subcellularLocation>
        <location evidence="1">Membrane</location>
    </subcellularLocation>
</comment>
<evidence type="ECO:0000313" key="6">
    <source>
        <dbReference type="EMBL" id="CAL4070101.1"/>
    </source>
</evidence>
<comment type="caution">
    <text evidence="6">The sequence shown here is derived from an EMBL/GenBank/DDBJ whole genome shotgun (WGS) entry which is preliminary data.</text>
</comment>
<evidence type="ECO:0000256" key="2">
    <source>
        <dbReference type="ARBA" id="ARBA00022692"/>
    </source>
</evidence>
<dbReference type="AlphaFoldDB" id="A0AAV2Q870"/>
<keyword evidence="7" id="KW-1185">Reference proteome</keyword>
<dbReference type="CDD" id="cd00637">
    <property type="entry name" value="7tm_classA_rhodopsin-like"/>
    <property type="match status" value="1"/>
</dbReference>
<evidence type="ECO:0000256" key="5">
    <source>
        <dbReference type="SAM" id="Phobius"/>
    </source>
</evidence>